<dbReference type="InterPro" id="IPR044957">
    <property type="entry name" value="Ribosomal_bL32_bact"/>
</dbReference>
<dbReference type="HAMAP" id="MF_00340">
    <property type="entry name" value="Ribosomal_bL32"/>
    <property type="match status" value="1"/>
</dbReference>
<dbReference type="STRING" id="1391653.AKJ08_1634"/>
<keyword evidence="2 5" id="KW-0689">Ribosomal protein</keyword>
<feature type="region of interest" description="Disordered" evidence="6">
    <location>
        <begin position="1"/>
        <end position="21"/>
    </location>
</feature>
<dbReference type="InterPro" id="IPR002677">
    <property type="entry name" value="Ribosomal_bL32"/>
</dbReference>
<dbReference type="GO" id="GO:0006412">
    <property type="term" value="P:translation"/>
    <property type="evidence" value="ECO:0007669"/>
    <property type="project" value="UniProtKB-UniRule"/>
</dbReference>
<evidence type="ECO:0000313" key="7">
    <source>
        <dbReference type="EMBL" id="AKU91247.1"/>
    </source>
</evidence>
<dbReference type="PANTHER" id="PTHR35534:SF1">
    <property type="entry name" value="LARGE RIBOSOMAL SUBUNIT PROTEIN BL32"/>
    <property type="match status" value="1"/>
</dbReference>
<evidence type="ECO:0000256" key="4">
    <source>
        <dbReference type="ARBA" id="ARBA00035178"/>
    </source>
</evidence>
<protein>
    <recommendedName>
        <fullName evidence="4 5">Large ribosomal subunit protein bL32</fullName>
    </recommendedName>
</protein>
<name>A0A0K1PCM1_9BACT</name>
<dbReference type="Proteomes" id="UP000055590">
    <property type="component" value="Chromosome"/>
</dbReference>
<keyword evidence="8" id="KW-1185">Reference proteome</keyword>
<evidence type="ECO:0000256" key="2">
    <source>
        <dbReference type="ARBA" id="ARBA00022980"/>
    </source>
</evidence>
<evidence type="ECO:0000256" key="5">
    <source>
        <dbReference type="HAMAP-Rule" id="MF_00340"/>
    </source>
</evidence>
<dbReference type="NCBIfam" id="TIGR01031">
    <property type="entry name" value="rpmF_bact"/>
    <property type="match status" value="1"/>
</dbReference>
<feature type="compositionally biased region" description="Basic residues" evidence="6">
    <location>
        <begin position="1"/>
        <end position="19"/>
    </location>
</feature>
<gene>
    <name evidence="5" type="primary">rpmF</name>
    <name evidence="7" type="ORF">AKJ08_1634</name>
</gene>
<sequence length="59" mass="6567">MAVPKKRTSKQKRDQRRANWKISPPNVTRCASCAAPVLSHRICPSCGTYKGKQVVQVAE</sequence>
<evidence type="ECO:0000256" key="6">
    <source>
        <dbReference type="SAM" id="MobiDB-lite"/>
    </source>
</evidence>
<dbReference type="PATRIC" id="fig|1391653.3.peg.1715"/>
<dbReference type="OrthoDB" id="9801927at2"/>
<organism evidence="7 8">
    <name type="scientific">Vulgatibacter incomptus</name>
    <dbReference type="NCBI Taxonomy" id="1391653"/>
    <lineage>
        <taxon>Bacteria</taxon>
        <taxon>Pseudomonadati</taxon>
        <taxon>Myxococcota</taxon>
        <taxon>Myxococcia</taxon>
        <taxon>Myxococcales</taxon>
        <taxon>Cystobacterineae</taxon>
        <taxon>Vulgatibacteraceae</taxon>
        <taxon>Vulgatibacter</taxon>
    </lineage>
</organism>
<keyword evidence="3 5" id="KW-0687">Ribonucleoprotein</keyword>
<reference evidence="7 8" key="1">
    <citation type="submission" date="2015-08" db="EMBL/GenBank/DDBJ databases">
        <authorList>
            <person name="Babu N.S."/>
            <person name="Beckwith C.J."/>
            <person name="Beseler K.G."/>
            <person name="Brison A."/>
            <person name="Carone J.V."/>
            <person name="Caskin T.P."/>
            <person name="Diamond M."/>
            <person name="Durham M.E."/>
            <person name="Foxe J.M."/>
            <person name="Go M."/>
            <person name="Henderson B.A."/>
            <person name="Jones I.B."/>
            <person name="McGettigan J.A."/>
            <person name="Micheletti S.J."/>
            <person name="Nasrallah M.E."/>
            <person name="Ortiz D."/>
            <person name="Piller C.R."/>
            <person name="Privatt S.R."/>
            <person name="Schneider S.L."/>
            <person name="Sharp S."/>
            <person name="Smith T.C."/>
            <person name="Stanton J.D."/>
            <person name="Ullery H.E."/>
            <person name="Wilson R.J."/>
            <person name="Serrano M.G."/>
            <person name="Buck G."/>
            <person name="Lee V."/>
            <person name="Wang Y."/>
            <person name="Carvalho R."/>
            <person name="Voegtly L."/>
            <person name="Shi R."/>
            <person name="Duckworth R."/>
            <person name="Johnson A."/>
            <person name="Loviza R."/>
            <person name="Walstead R."/>
            <person name="Shah Z."/>
            <person name="Kiflezghi M."/>
            <person name="Wade K."/>
            <person name="Ball S.L."/>
            <person name="Bradley K.W."/>
            <person name="Asai D.J."/>
            <person name="Bowman C.A."/>
            <person name="Russell D.A."/>
            <person name="Pope W.H."/>
            <person name="Jacobs-Sera D."/>
            <person name="Hendrix R.W."/>
            <person name="Hatfull G.F."/>
        </authorList>
    </citation>
    <scope>NUCLEOTIDE SEQUENCE [LARGE SCALE GENOMIC DNA]</scope>
    <source>
        <strain evidence="7 8">DSM 27710</strain>
    </source>
</reference>
<dbReference type="InterPro" id="IPR011332">
    <property type="entry name" value="Ribosomal_zn-bd"/>
</dbReference>
<evidence type="ECO:0000256" key="1">
    <source>
        <dbReference type="ARBA" id="ARBA00008560"/>
    </source>
</evidence>
<dbReference type="Gene3D" id="1.20.5.640">
    <property type="entry name" value="Single helix bin"/>
    <property type="match status" value="1"/>
</dbReference>
<dbReference type="RefSeq" id="WP_050725588.1">
    <property type="nucleotide sequence ID" value="NZ_CP012332.1"/>
</dbReference>
<evidence type="ECO:0000313" key="8">
    <source>
        <dbReference type="Proteomes" id="UP000055590"/>
    </source>
</evidence>
<dbReference type="KEGG" id="vin:AKJ08_1634"/>
<dbReference type="SUPFAM" id="SSF57829">
    <property type="entry name" value="Zn-binding ribosomal proteins"/>
    <property type="match status" value="1"/>
</dbReference>
<evidence type="ECO:0000256" key="3">
    <source>
        <dbReference type="ARBA" id="ARBA00023274"/>
    </source>
</evidence>
<dbReference type="GO" id="GO:0003735">
    <property type="term" value="F:structural constituent of ribosome"/>
    <property type="evidence" value="ECO:0007669"/>
    <property type="project" value="InterPro"/>
</dbReference>
<dbReference type="Pfam" id="PF01783">
    <property type="entry name" value="Ribosomal_L32p"/>
    <property type="match status" value="1"/>
</dbReference>
<proteinExistence type="inferred from homology"/>
<comment type="similarity">
    <text evidence="1 5">Belongs to the bacterial ribosomal protein bL32 family.</text>
</comment>
<accession>A0A0K1PCM1</accession>
<dbReference type="GO" id="GO:0015934">
    <property type="term" value="C:large ribosomal subunit"/>
    <property type="evidence" value="ECO:0007669"/>
    <property type="project" value="InterPro"/>
</dbReference>
<dbReference type="AlphaFoldDB" id="A0A0K1PCM1"/>
<dbReference type="EMBL" id="CP012332">
    <property type="protein sequence ID" value="AKU91247.1"/>
    <property type="molecule type" value="Genomic_DNA"/>
</dbReference>
<dbReference type="PANTHER" id="PTHR35534">
    <property type="entry name" value="50S RIBOSOMAL PROTEIN L32"/>
    <property type="match status" value="1"/>
</dbReference>